<dbReference type="RefSeq" id="WP_197014583.1">
    <property type="nucleotide sequence ID" value="NZ_BAABES010000012.1"/>
</dbReference>
<dbReference type="Pfam" id="PF02627">
    <property type="entry name" value="CMD"/>
    <property type="match status" value="1"/>
</dbReference>
<evidence type="ECO:0000313" key="3">
    <source>
        <dbReference type="Proteomes" id="UP000614047"/>
    </source>
</evidence>
<comment type="caution">
    <text evidence="2">The sequence shown here is derived from an EMBL/GenBank/DDBJ whole genome shotgun (WGS) entry which is preliminary data.</text>
</comment>
<dbReference type="InterPro" id="IPR029032">
    <property type="entry name" value="AhpD-like"/>
</dbReference>
<reference evidence="2" key="1">
    <citation type="submission" date="2020-11" db="EMBL/GenBank/DDBJ databases">
        <title>Sequencing the genomes of 1000 actinobacteria strains.</title>
        <authorList>
            <person name="Klenk H.-P."/>
        </authorList>
    </citation>
    <scope>NUCLEOTIDE SEQUENCE</scope>
    <source>
        <strain evidence="2">DSM 43175</strain>
    </source>
</reference>
<name>A0A931GR31_9ACTN</name>
<accession>A0A931GR31</accession>
<evidence type="ECO:0000259" key="1">
    <source>
        <dbReference type="Pfam" id="PF02627"/>
    </source>
</evidence>
<dbReference type="AlphaFoldDB" id="A0A931GR31"/>
<proteinExistence type="predicted"/>
<evidence type="ECO:0000313" key="2">
    <source>
        <dbReference type="EMBL" id="MBG6092391.1"/>
    </source>
</evidence>
<feature type="domain" description="Carboxymuconolactone decarboxylase-like" evidence="1">
    <location>
        <begin position="18"/>
        <end position="95"/>
    </location>
</feature>
<protein>
    <submittedName>
        <fullName evidence="2">Alkylhydroperoxidase/carboxymuconolactone decarboxylase family protein YurZ</fullName>
    </submittedName>
</protein>
<dbReference type="SUPFAM" id="SSF69118">
    <property type="entry name" value="AhpD-like"/>
    <property type="match status" value="1"/>
</dbReference>
<gene>
    <name evidence="2" type="ORF">IW256_006504</name>
</gene>
<sequence length="114" mass="11553">MTTPQATLSSVAQGDAPVLEQLVEMNLDSLESSGLDPKTYFLVRLAALVAMDAAPASYVINLGMAADAGVTLEEAQGMLVAISPVVGSARVASAAGKVLRCFGVAVAAEMAAEQ</sequence>
<organism evidence="2 3">
    <name type="scientific">Actinomadura viridis</name>
    <dbReference type="NCBI Taxonomy" id="58110"/>
    <lineage>
        <taxon>Bacteria</taxon>
        <taxon>Bacillati</taxon>
        <taxon>Actinomycetota</taxon>
        <taxon>Actinomycetes</taxon>
        <taxon>Streptosporangiales</taxon>
        <taxon>Thermomonosporaceae</taxon>
        <taxon>Actinomadura</taxon>
    </lineage>
</organism>
<dbReference type="InterPro" id="IPR003779">
    <property type="entry name" value="CMD-like"/>
</dbReference>
<keyword evidence="3" id="KW-1185">Reference proteome</keyword>
<dbReference type="EMBL" id="JADOUA010000001">
    <property type="protein sequence ID" value="MBG6092391.1"/>
    <property type="molecule type" value="Genomic_DNA"/>
</dbReference>
<dbReference type="GO" id="GO:0051920">
    <property type="term" value="F:peroxiredoxin activity"/>
    <property type="evidence" value="ECO:0007669"/>
    <property type="project" value="InterPro"/>
</dbReference>
<dbReference type="Proteomes" id="UP000614047">
    <property type="component" value="Unassembled WGS sequence"/>
</dbReference>
<dbReference type="Gene3D" id="1.20.1290.10">
    <property type="entry name" value="AhpD-like"/>
    <property type="match status" value="1"/>
</dbReference>